<dbReference type="GO" id="GO:0032784">
    <property type="term" value="P:regulation of DNA-templated transcription elongation"/>
    <property type="evidence" value="ECO:0007669"/>
    <property type="project" value="InterPro"/>
</dbReference>
<dbReference type="Proteomes" id="UP001139414">
    <property type="component" value="Unassembled WGS sequence"/>
</dbReference>
<dbReference type="InterPro" id="IPR036953">
    <property type="entry name" value="GreA/GreB_C_sf"/>
</dbReference>
<dbReference type="SUPFAM" id="SSF54534">
    <property type="entry name" value="FKBP-like"/>
    <property type="match status" value="1"/>
</dbReference>
<evidence type="ECO:0000259" key="1">
    <source>
        <dbReference type="Pfam" id="PF01272"/>
    </source>
</evidence>
<dbReference type="GO" id="GO:0003677">
    <property type="term" value="F:DNA binding"/>
    <property type="evidence" value="ECO:0007669"/>
    <property type="project" value="InterPro"/>
</dbReference>
<dbReference type="Pfam" id="PF01272">
    <property type="entry name" value="GreA_GreB"/>
    <property type="match status" value="1"/>
</dbReference>
<name>A0A9X1LHA0_9FLAO</name>
<evidence type="ECO:0000313" key="2">
    <source>
        <dbReference type="EMBL" id="MCB7480343.1"/>
    </source>
</evidence>
<dbReference type="GO" id="GO:0003746">
    <property type="term" value="F:translation elongation factor activity"/>
    <property type="evidence" value="ECO:0007669"/>
    <property type="project" value="UniProtKB-KW"/>
</dbReference>
<comment type="caution">
    <text evidence="2">The sequence shown here is derived from an EMBL/GenBank/DDBJ whole genome shotgun (WGS) entry which is preliminary data.</text>
</comment>
<gene>
    <name evidence="2" type="ORF">LGQ90_03620</name>
</gene>
<keyword evidence="3" id="KW-1185">Reference proteome</keyword>
<dbReference type="GO" id="GO:0070063">
    <property type="term" value="F:RNA polymerase binding"/>
    <property type="evidence" value="ECO:0007669"/>
    <property type="project" value="InterPro"/>
</dbReference>
<reference evidence="2" key="1">
    <citation type="submission" date="2021-10" db="EMBL/GenBank/DDBJ databases">
        <title>Gramella sp. ASW11-100T, isolated from marine sediment.</title>
        <authorList>
            <person name="Xia C."/>
        </authorList>
    </citation>
    <scope>NUCLEOTIDE SEQUENCE</scope>
    <source>
        <strain evidence="2">ASW11-100</strain>
    </source>
</reference>
<dbReference type="AlphaFoldDB" id="A0A9X1LHA0"/>
<evidence type="ECO:0000313" key="3">
    <source>
        <dbReference type="Proteomes" id="UP001139414"/>
    </source>
</evidence>
<protein>
    <submittedName>
        <fullName evidence="2">GreA/GreB family elongation factor</fullName>
    </submittedName>
</protein>
<dbReference type="PANTHER" id="PTHR30437">
    <property type="entry name" value="TRANSCRIPTION ELONGATION FACTOR GREA"/>
    <property type="match status" value="1"/>
</dbReference>
<dbReference type="InterPro" id="IPR001437">
    <property type="entry name" value="Tscrpt_elong_fac_GreA/B_C"/>
</dbReference>
<keyword evidence="2" id="KW-0648">Protein biosynthesis</keyword>
<dbReference type="RefSeq" id="WP_229338198.1">
    <property type="nucleotide sequence ID" value="NZ_JAJBZG010000001.1"/>
</dbReference>
<accession>A0A9X1LHA0</accession>
<feature type="domain" description="Transcription elongation factor GreA/GreB C-terminal" evidence="1">
    <location>
        <begin position="54"/>
        <end position="127"/>
    </location>
</feature>
<proteinExistence type="predicted"/>
<organism evidence="2 3">
    <name type="scientific">Christiangramia sediminis</name>
    <dbReference type="NCBI Taxonomy" id="2881336"/>
    <lineage>
        <taxon>Bacteria</taxon>
        <taxon>Pseudomonadati</taxon>
        <taxon>Bacteroidota</taxon>
        <taxon>Flavobacteriia</taxon>
        <taxon>Flavobacteriales</taxon>
        <taxon>Flavobacteriaceae</taxon>
        <taxon>Christiangramia</taxon>
    </lineage>
</organism>
<dbReference type="EMBL" id="JAJBZG010000001">
    <property type="protein sequence ID" value="MCB7480343.1"/>
    <property type="molecule type" value="Genomic_DNA"/>
</dbReference>
<dbReference type="Gene3D" id="3.10.50.30">
    <property type="entry name" value="Transcription elongation factor, GreA/GreB, C-terminal domain"/>
    <property type="match status" value="1"/>
</dbReference>
<dbReference type="GO" id="GO:0006354">
    <property type="term" value="P:DNA-templated transcription elongation"/>
    <property type="evidence" value="ECO:0007669"/>
    <property type="project" value="TreeGrafter"/>
</dbReference>
<dbReference type="PANTHER" id="PTHR30437:SF5">
    <property type="entry name" value="REGULATOR OF NUCLEOSIDE DIPHOSPHATE KINASE"/>
    <property type="match status" value="1"/>
</dbReference>
<dbReference type="InterPro" id="IPR023459">
    <property type="entry name" value="Tscrpt_elong_fac_GreA/B_fam"/>
</dbReference>
<keyword evidence="2" id="KW-0251">Elongation factor</keyword>
<sequence length="147" mass="16960">MKYGELIIEKKEYEFLKQIMSLARYYKDTSYKASIYKLNEELKEAKIVTKVNMPMDVIRLNSFVTIETPYAVEKTYQIVTPEKGDIRKDKVSILAPMGLALFGYAEGDQITWTFPLGESRIKIKKVNQIQTGLMNLNHDKQNTGTPQ</sequence>